<keyword evidence="3" id="KW-0472">Membrane</keyword>
<dbReference type="Proteomes" id="UP000294933">
    <property type="component" value="Unassembled WGS sequence"/>
</dbReference>
<feature type="domain" description="Yeast cell wall synthesis Kre9/Knh1-like N-terminal" evidence="5">
    <location>
        <begin position="25"/>
        <end position="108"/>
    </location>
</feature>
<dbReference type="InterPro" id="IPR018466">
    <property type="entry name" value="Kre9/Knh1-like_N"/>
</dbReference>
<evidence type="ECO:0000256" key="1">
    <source>
        <dbReference type="ARBA" id="ARBA00022729"/>
    </source>
</evidence>
<name>A0A4Y7QFB8_9AGAM</name>
<feature type="region of interest" description="Disordered" evidence="2">
    <location>
        <begin position="108"/>
        <end position="177"/>
    </location>
</feature>
<feature type="signal peptide" evidence="4">
    <location>
        <begin position="1"/>
        <end position="18"/>
    </location>
</feature>
<accession>A0A4Y7QFB8</accession>
<dbReference type="EMBL" id="ML170161">
    <property type="protein sequence ID" value="TDL26347.1"/>
    <property type="molecule type" value="Genomic_DNA"/>
</dbReference>
<evidence type="ECO:0000256" key="4">
    <source>
        <dbReference type="SAM" id="SignalP"/>
    </source>
</evidence>
<organism evidence="6 7">
    <name type="scientific">Rickenella mellea</name>
    <dbReference type="NCBI Taxonomy" id="50990"/>
    <lineage>
        <taxon>Eukaryota</taxon>
        <taxon>Fungi</taxon>
        <taxon>Dikarya</taxon>
        <taxon>Basidiomycota</taxon>
        <taxon>Agaricomycotina</taxon>
        <taxon>Agaricomycetes</taxon>
        <taxon>Hymenochaetales</taxon>
        <taxon>Rickenellaceae</taxon>
        <taxon>Rickenella</taxon>
    </lineage>
</organism>
<dbReference type="OrthoDB" id="5420143at2759"/>
<feature type="transmembrane region" description="Helical" evidence="3">
    <location>
        <begin position="197"/>
        <end position="216"/>
    </location>
</feature>
<evidence type="ECO:0000256" key="2">
    <source>
        <dbReference type="SAM" id="MobiDB-lite"/>
    </source>
</evidence>
<reference evidence="6 7" key="1">
    <citation type="submission" date="2018-06" db="EMBL/GenBank/DDBJ databases">
        <title>A transcriptomic atlas of mushroom development highlights an independent origin of complex multicellularity.</title>
        <authorList>
            <consortium name="DOE Joint Genome Institute"/>
            <person name="Krizsan K."/>
            <person name="Almasi E."/>
            <person name="Merenyi Z."/>
            <person name="Sahu N."/>
            <person name="Viragh M."/>
            <person name="Koszo T."/>
            <person name="Mondo S."/>
            <person name="Kiss B."/>
            <person name="Balint B."/>
            <person name="Kues U."/>
            <person name="Barry K."/>
            <person name="Hegedus J.C."/>
            <person name="Henrissat B."/>
            <person name="Johnson J."/>
            <person name="Lipzen A."/>
            <person name="Ohm R."/>
            <person name="Nagy I."/>
            <person name="Pangilinan J."/>
            <person name="Yan J."/>
            <person name="Xiong Y."/>
            <person name="Grigoriev I.V."/>
            <person name="Hibbett D.S."/>
            <person name="Nagy L.G."/>
        </authorList>
    </citation>
    <scope>NUCLEOTIDE SEQUENCE [LARGE SCALE GENOMIC DNA]</scope>
    <source>
        <strain evidence="6 7">SZMC22713</strain>
    </source>
</reference>
<dbReference type="VEuPathDB" id="FungiDB:BD410DRAFT_783378"/>
<dbReference type="Pfam" id="PF10342">
    <property type="entry name" value="Kre9_KNH"/>
    <property type="match status" value="1"/>
</dbReference>
<evidence type="ECO:0000256" key="3">
    <source>
        <dbReference type="SAM" id="Phobius"/>
    </source>
</evidence>
<keyword evidence="3" id="KW-0812">Transmembrane</keyword>
<keyword evidence="3" id="KW-1133">Transmembrane helix</keyword>
<evidence type="ECO:0000313" key="7">
    <source>
        <dbReference type="Proteomes" id="UP000294933"/>
    </source>
</evidence>
<dbReference type="AlphaFoldDB" id="A0A4Y7QFB8"/>
<gene>
    <name evidence="6" type="ORF">BD410DRAFT_783378</name>
</gene>
<protein>
    <recommendedName>
        <fullName evidence="5">Yeast cell wall synthesis Kre9/Knh1-like N-terminal domain-containing protein</fullName>
    </recommendedName>
</protein>
<keyword evidence="7" id="KW-1185">Reference proteome</keyword>
<dbReference type="InterPro" id="IPR052479">
    <property type="entry name" value="GPI-anchor_Adhesion_Reg"/>
</dbReference>
<dbReference type="PANTHER" id="PTHR35185">
    <property type="entry name" value="SERINE/THREONINE-RICH PROTEIN ADG2-RELATED"/>
    <property type="match status" value="1"/>
</dbReference>
<feature type="chain" id="PRO_5021492778" description="Yeast cell wall synthesis Kre9/Knh1-like N-terminal domain-containing protein" evidence="4">
    <location>
        <begin position="19"/>
        <end position="217"/>
    </location>
</feature>
<dbReference type="PANTHER" id="PTHR35185:SF1">
    <property type="entry name" value="UPF0619 GPI-ANCHORED MEMBRANE PROTEIN C1322.10"/>
    <property type="match status" value="1"/>
</dbReference>
<evidence type="ECO:0000259" key="5">
    <source>
        <dbReference type="Pfam" id="PF10342"/>
    </source>
</evidence>
<proteinExistence type="predicted"/>
<keyword evidence="1 4" id="KW-0732">Signal</keyword>
<sequence>MFAKFSLLVAASLPFVACLSVDTPSDVSSGGETKISWTGSSGDPSVFSIELLNTIFHNAFAVANNVQTSLNSVTFQLPSVPPGDGYTINLVNISDINQVYAASGSFSITGPSTSSSVSSSLSSTSSRSSSSDTVSVTTVPFPSTTAQFGTTVAPTPTSPPATTGAGSSGTSGSASASGASLTPLNGGALALGFSRSVAVTFATLLLGAIVGAAFVGL</sequence>
<evidence type="ECO:0000313" key="6">
    <source>
        <dbReference type="EMBL" id="TDL26347.1"/>
    </source>
</evidence>